<evidence type="ECO:0000313" key="3">
    <source>
        <dbReference type="Proteomes" id="UP000184474"/>
    </source>
</evidence>
<proteinExistence type="predicted"/>
<keyword evidence="1" id="KW-0732">Signal</keyword>
<reference evidence="3" key="1">
    <citation type="submission" date="2016-11" db="EMBL/GenBank/DDBJ databases">
        <authorList>
            <person name="Varghese N."/>
            <person name="Submissions S."/>
        </authorList>
    </citation>
    <scope>NUCLEOTIDE SEQUENCE [LARGE SCALE GENOMIC DNA]</scope>
    <source>
        <strain evidence="3">DSM 26134</strain>
    </source>
</reference>
<accession>A0A1M6UYH1</accession>
<evidence type="ECO:0000313" key="2">
    <source>
        <dbReference type="EMBL" id="SHK74309.1"/>
    </source>
</evidence>
<feature type="chain" id="PRO_5012341843" description="Type IX secretion system membrane protein, PorP/SprF family" evidence="1">
    <location>
        <begin position="22"/>
        <end position="274"/>
    </location>
</feature>
<dbReference type="EMBL" id="FRAA01000008">
    <property type="protein sequence ID" value="SHK74309.1"/>
    <property type="molecule type" value="Genomic_DNA"/>
</dbReference>
<dbReference type="Proteomes" id="UP000184474">
    <property type="component" value="Unassembled WGS sequence"/>
</dbReference>
<gene>
    <name evidence="2" type="ORF">SAMN04488028_10850</name>
</gene>
<dbReference type="SUPFAM" id="SSF56935">
    <property type="entry name" value="Porins"/>
    <property type="match status" value="1"/>
</dbReference>
<keyword evidence="3" id="KW-1185">Reference proteome</keyword>
<dbReference type="AlphaFoldDB" id="A0A1M6UYH1"/>
<protein>
    <recommendedName>
        <fullName evidence="4">Type IX secretion system membrane protein, PorP/SprF family</fullName>
    </recommendedName>
</protein>
<dbReference type="Gene3D" id="2.40.160.60">
    <property type="entry name" value="Outer membrane protein transport protein (OMPP1/FadL/TodX)"/>
    <property type="match status" value="1"/>
</dbReference>
<sequence length="274" mass="30322">MKTNQPLILLLLLCLSVSTLAQNGDYSIGARSTSLAGASVTITDEWALFNNIGALAEVKNLSVFGTYRNQYGLSELSTIAIGATVPLWNGTLGLGIYRYGGDLLNEQRVNLGYSYQLGLVSLGLNMSYFQYYVEDGGTSSQMMIDFGGKAKISEQLYFGAHISNINQAELSTATEELVPTYLKTGLSYRPNESIMLNAEVEKNLDDPVTLRTGLEYQIIKVLALRMGFRTEPFISNFGLGFHIKHLKADYSFGIHPDLGNIHQVSFTYQIRRKE</sequence>
<dbReference type="STRING" id="156994.SAMN04488028_10850"/>
<organism evidence="2 3">
    <name type="scientific">Reichenbachiella agariperforans</name>
    <dbReference type="NCBI Taxonomy" id="156994"/>
    <lineage>
        <taxon>Bacteria</taxon>
        <taxon>Pseudomonadati</taxon>
        <taxon>Bacteroidota</taxon>
        <taxon>Cytophagia</taxon>
        <taxon>Cytophagales</taxon>
        <taxon>Reichenbachiellaceae</taxon>
        <taxon>Reichenbachiella</taxon>
    </lineage>
</organism>
<dbReference type="RefSeq" id="WP_073124584.1">
    <property type="nucleotide sequence ID" value="NZ_FRAA01000008.1"/>
</dbReference>
<evidence type="ECO:0008006" key="4">
    <source>
        <dbReference type="Google" id="ProtNLM"/>
    </source>
</evidence>
<feature type="signal peptide" evidence="1">
    <location>
        <begin position="1"/>
        <end position="21"/>
    </location>
</feature>
<name>A0A1M6UYH1_REIAG</name>
<evidence type="ECO:0000256" key="1">
    <source>
        <dbReference type="SAM" id="SignalP"/>
    </source>
</evidence>